<dbReference type="AlphaFoldDB" id="A0A096CAM1"/>
<keyword evidence="1" id="KW-0677">Repeat</keyword>
<protein>
    <recommendedName>
        <fullName evidence="2">SLH domain-containing protein</fullName>
    </recommendedName>
</protein>
<name>A0A096CAM1_FLAPL</name>
<dbReference type="PATRIC" id="fig|742738.3.peg.4267"/>
<dbReference type="RefSeq" id="WP_044943812.1">
    <property type="nucleotide sequence ID" value="NZ_KN174171.1"/>
</dbReference>
<accession>A0A096CAM1</accession>
<evidence type="ECO:0000313" key="4">
    <source>
        <dbReference type="Proteomes" id="UP000029585"/>
    </source>
</evidence>
<sequence length="75" mass="7773">MAVILYRYAGTPEPAGSLDGFADRDAAGDYALDALRWAVGEGLLTGKDGGRLDPAGTATRAEAAALLMRFAEKDA</sequence>
<evidence type="ECO:0000259" key="2">
    <source>
        <dbReference type="PROSITE" id="PS51272"/>
    </source>
</evidence>
<feature type="domain" description="SLH" evidence="2">
    <location>
        <begin position="18"/>
        <end position="75"/>
    </location>
</feature>
<comment type="caution">
    <text evidence="3">The sequence shown here is derived from an EMBL/GenBank/DDBJ whole genome shotgun (WGS) entry which is preliminary data.</text>
</comment>
<dbReference type="EMBL" id="ADLO01000134">
    <property type="protein sequence ID" value="KGF51982.1"/>
    <property type="molecule type" value="Genomic_DNA"/>
</dbReference>
<dbReference type="Pfam" id="PF00395">
    <property type="entry name" value="SLH"/>
    <property type="match status" value="1"/>
</dbReference>
<organism evidence="3 4">
    <name type="scientific">Flavonifractor plautii 1_3_50AFAA</name>
    <dbReference type="NCBI Taxonomy" id="742738"/>
    <lineage>
        <taxon>Bacteria</taxon>
        <taxon>Bacillati</taxon>
        <taxon>Bacillota</taxon>
        <taxon>Clostridia</taxon>
        <taxon>Eubacteriales</taxon>
        <taxon>Oscillospiraceae</taxon>
        <taxon>Flavonifractor</taxon>
    </lineage>
</organism>
<dbReference type="InterPro" id="IPR001119">
    <property type="entry name" value="SLH_dom"/>
</dbReference>
<gene>
    <name evidence="3" type="ORF">HMPREF9460_04157</name>
</gene>
<evidence type="ECO:0000256" key="1">
    <source>
        <dbReference type="ARBA" id="ARBA00022737"/>
    </source>
</evidence>
<dbReference type="PROSITE" id="PS51272">
    <property type="entry name" value="SLH"/>
    <property type="match status" value="1"/>
</dbReference>
<reference evidence="3 4" key="1">
    <citation type="submission" date="2011-08" db="EMBL/GenBank/DDBJ databases">
        <title>The Genome Sequence of Clostridium orbiscindens 1_3_50AFAA.</title>
        <authorList>
            <consortium name="The Broad Institute Genome Sequencing Platform"/>
            <person name="Earl A."/>
            <person name="Ward D."/>
            <person name="Feldgarden M."/>
            <person name="Gevers D."/>
            <person name="Daigneault M."/>
            <person name="Strauss J."/>
            <person name="Allen-Vercoe E."/>
            <person name="Young S.K."/>
            <person name="Zeng Q."/>
            <person name="Gargeya S."/>
            <person name="Fitzgerald M."/>
            <person name="Haas B."/>
            <person name="Abouelleil A."/>
            <person name="Alvarado L."/>
            <person name="Arachchi H.M."/>
            <person name="Berlin A."/>
            <person name="Brown A."/>
            <person name="Chapman S.B."/>
            <person name="Chen Z."/>
            <person name="Dunbar C."/>
            <person name="Freedman E."/>
            <person name="Gearin G."/>
            <person name="Gellesch M."/>
            <person name="Goldberg J."/>
            <person name="Griggs A."/>
            <person name="Gujja S."/>
            <person name="Heiman D."/>
            <person name="Howarth C."/>
            <person name="Larson L."/>
            <person name="Lui A."/>
            <person name="MacDonald P.J.P."/>
            <person name="Montmayeur A."/>
            <person name="Murphy C."/>
            <person name="Neiman D."/>
            <person name="Pearson M."/>
            <person name="Priest M."/>
            <person name="Roberts A."/>
            <person name="Saif S."/>
            <person name="Shea T."/>
            <person name="Shenoy N."/>
            <person name="Sisk P."/>
            <person name="Stolte C."/>
            <person name="Sykes S."/>
            <person name="Wortman J."/>
            <person name="Nusbaum C."/>
            <person name="Birren B."/>
        </authorList>
    </citation>
    <scope>NUCLEOTIDE SEQUENCE [LARGE SCALE GENOMIC DNA]</scope>
    <source>
        <strain evidence="3 4">1_3_50AFAA</strain>
    </source>
</reference>
<proteinExistence type="predicted"/>
<keyword evidence="4" id="KW-1185">Reference proteome</keyword>
<dbReference type="Proteomes" id="UP000029585">
    <property type="component" value="Unassembled WGS sequence"/>
</dbReference>
<dbReference type="HOGENOM" id="CLU_2664644_0_0_9"/>
<evidence type="ECO:0000313" key="3">
    <source>
        <dbReference type="EMBL" id="KGF51982.1"/>
    </source>
</evidence>